<dbReference type="SUPFAM" id="SSF89550">
    <property type="entry name" value="PHP domain-like"/>
    <property type="match status" value="1"/>
</dbReference>
<protein>
    <recommendedName>
        <fullName evidence="3 8">Histidinol-phosphatase</fullName>
        <shortName evidence="8">HolPase</shortName>
        <ecNumber evidence="3 8">3.1.3.15</ecNumber>
    </recommendedName>
</protein>
<keyword evidence="6 8" id="KW-0368">Histidine biosynthesis</keyword>
<evidence type="ECO:0000313" key="10">
    <source>
        <dbReference type="EMBL" id="MBC5652346.1"/>
    </source>
</evidence>
<dbReference type="InterPro" id="IPR010140">
    <property type="entry name" value="Histidinol_P_phosphatase_HisJ"/>
</dbReference>
<sequence>MNIQQKSPSILWDCHMHSSFSADSDTPTEDMIRRSIALGLEGICFTEHLDPDYPPTPDDLEFSLDLPAYYKRLMELKEAYKDQISIRFGIEIGLQLHLGEYFHNLLRKYPFDFVIGSSHLVHGADPYYPEFFQGREEEQAYREYFESIPENLSAFDEVDTYGHLDYIVRYGPNQNRFYSYEKYQDILEAILKKLIEKNVGLEVNTGGYHYGLGEPNPCTAIIRRYKELGGEIITIGADAHAPEKIGYDFDRAAQVLKECGFEYYTVFKERKPEFIRL</sequence>
<dbReference type="PANTHER" id="PTHR21039">
    <property type="entry name" value="HISTIDINOL PHOSPHATASE-RELATED"/>
    <property type="match status" value="1"/>
</dbReference>
<dbReference type="GO" id="GO:0005737">
    <property type="term" value="C:cytoplasm"/>
    <property type="evidence" value="ECO:0007669"/>
    <property type="project" value="TreeGrafter"/>
</dbReference>
<keyword evidence="4 8" id="KW-0028">Amino-acid biosynthesis</keyword>
<evidence type="ECO:0000256" key="3">
    <source>
        <dbReference type="ARBA" id="ARBA00013085"/>
    </source>
</evidence>
<evidence type="ECO:0000256" key="6">
    <source>
        <dbReference type="ARBA" id="ARBA00023102"/>
    </source>
</evidence>
<evidence type="ECO:0000256" key="5">
    <source>
        <dbReference type="ARBA" id="ARBA00022801"/>
    </source>
</evidence>
<name>A0A8I0AEN4_9FIRM</name>
<comment type="similarity">
    <text evidence="2 8">Belongs to the PHP hydrolase family. HisK subfamily.</text>
</comment>
<gene>
    <name evidence="10" type="ORF">H8S54_14860</name>
</gene>
<dbReference type="PANTHER" id="PTHR21039:SF0">
    <property type="entry name" value="HISTIDINOL-PHOSPHATASE"/>
    <property type="match status" value="1"/>
</dbReference>
<dbReference type="UniPathway" id="UPA00031">
    <property type="reaction ID" value="UER00013"/>
</dbReference>
<evidence type="ECO:0000256" key="4">
    <source>
        <dbReference type="ARBA" id="ARBA00022605"/>
    </source>
</evidence>
<organism evidence="10 11">
    <name type="scientific">Blautia segnis</name>
    <dbReference type="NCBI Taxonomy" id="2763030"/>
    <lineage>
        <taxon>Bacteria</taxon>
        <taxon>Bacillati</taxon>
        <taxon>Bacillota</taxon>
        <taxon>Clostridia</taxon>
        <taxon>Lachnospirales</taxon>
        <taxon>Lachnospiraceae</taxon>
        <taxon>Blautia</taxon>
    </lineage>
</organism>
<keyword evidence="11" id="KW-1185">Reference proteome</keyword>
<evidence type="ECO:0000256" key="8">
    <source>
        <dbReference type="RuleBase" id="RU366003"/>
    </source>
</evidence>
<evidence type="ECO:0000256" key="2">
    <source>
        <dbReference type="ARBA" id="ARBA00009152"/>
    </source>
</evidence>
<feature type="domain" description="PHP" evidence="9">
    <location>
        <begin position="13"/>
        <end position="205"/>
    </location>
</feature>
<dbReference type="GO" id="GO:0004401">
    <property type="term" value="F:histidinol-phosphatase activity"/>
    <property type="evidence" value="ECO:0007669"/>
    <property type="project" value="UniProtKB-UniRule"/>
</dbReference>
<proteinExistence type="inferred from homology"/>
<comment type="catalytic activity">
    <reaction evidence="7 8">
        <text>L-histidinol phosphate + H2O = L-histidinol + phosphate</text>
        <dbReference type="Rhea" id="RHEA:14465"/>
        <dbReference type="ChEBI" id="CHEBI:15377"/>
        <dbReference type="ChEBI" id="CHEBI:43474"/>
        <dbReference type="ChEBI" id="CHEBI:57699"/>
        <dbReference type="ChEBI" id="CHEBI:57980"/>
        <dbReference type="EC" id="3.1.3.15"/>
    </reaction>
</comment>
<dbReference type="GO" id="GO:0000105">
    <property type="term" value="P:L-histidine biosynthetic process"/>
    <property type="evidence" value="ECO:0007669"/>
    <property type="project" value="UniProtKB-UniRule"/>
</dbReference>
<dbReference type="EC" id="3.1.3.15" evidence="3 8"/>
<comment type="pathway">
    <text evidence="1 8">Amino-acid biosynthesis; L-histidine biosynthesis; L-histidine from 5-phospho-alpha-D-ribose 1-diphosphate: step 8/9.</text>
</comment>
<evidence type="ECO:0000313" key="11">
    <source>
        <dbReference type="Proteomes" id="UP000652847"/>
    </source>
</evidence>
<evidence type="ECO:0000256" key="7">
    <source>
        <dbReference type="ARBA" id="ARBA00049158"/>
    </source>
</evidence>
<dbReference type="EMBL" id="JACOOT010000035">
    <property type="protein sequence ID" value="MBC5652346.1"/>
    <property type="molecule type" value="Genomic_DNA"/>
</dbReference>
<dbReference type="Proteomes" id="UP000652847">
    <property type="component" value="Unassembled WGS sequence"/>
</dbReference>
<evidence type="ECO:0000256" key="1">
    <source>
        <dbReference type="ARBA" id="ARBA00004970"/>
    </source>
</evidence>
<dbReference type="NCBIfam" id="TIGR01856">
    <property type="entry name" value="hisJ_fam"/>
    <property type="match status" value="1"/>
</dbReference>
<dbReference type="InterPro" id="IPR004013">
    <property type="entry name" value="PHP_dom"/>
</dbReference>
<accession>A0A8I0AEN4</accession>
<dbReference type="RefSeq" id="WP_173766834.1">
    <property type="nucleotide sequence ID" value="NZ_JACOOT010000035.1"/>
</dbReference>
<keyword evidence="5 8" id="KW-0378">Hydrolase</keyword>
<comment type="caution">
    <text evidence="10">The sequence shown here is derived from an EMBL/GenBank/DDBJ whole genome shotgun (WGS) entry which is preliminary data.</text>
</comment>
<dbReference type="Gene3D" id="3.20.20.140">
    <property type="entry name" value="Metal-dependent hydrolases"/>
    <property type="match status" value="1"/>
</dbReference>
<dbReference type="AlphaFoldDB" id="A0A8I0AEN4"/>
<reference evidence="10 11" key="1">
    <citation type="submission" date="2020-08" db="EMBL/GenBank/DDBJ databases">
        <title>Genome public.</title>
        <authorList>
            <person name="Liu C."/>
            <person name="Sun Q."/>
        </authorList>
    </citation>
    <scope>NUCLEOTIDE SEQUENCE [LARGE SCALE GENOMIC DNA]</scope>
    <source>
        <strain evidence="10 11">BX17</strain>
    </source>
</reference>
<evidence type="ECO:0000259" key="9">
    <source>
        <dbReference type="Pfam" id="PF02811"/>
    </source>
</evidence>
<dbReference type="InterPro" id="IPR016195">
    <property type="entry name" value="Pol/histidinol_Pase-like"/>
</dbReference>
<dbReference type="Pfam" id="PF02811">
    <property type="entry name" value="PHP"/>
    <property type="match status" value="1"/>
</dbReference>